<reference evidence="1" key="1">
    <citation type="submission" date="2020-04" db="EMBL/GenBank/DDBJ databases">
        <authorList>
            <person name="Alioto T."/>
            <person name="Alioto T."/>
            <person name="Gomez Garrido J."/>
        </authorList>
    </citation>
    <scope>NUCLEOTIDE SEQUENCE</scope>
    <source>
        <strain evidence="1">A484AB</strain>
    </source>
</reference>
<feature type="non-terminal residue" evidence="1">
    <location>
        <position position="1"/>
    </location>
</feature>
<comment type="caution">
    <text evidence="1">The sequence shown here is derived from an EMBL/GenBank/DDBJ whole genome shotgun (WGS) entry which is preliminary data.</text>
</comment>
<sequence>MQATDKDKVMLSWLLSKDDEPQVRFPSWPGMFFKRKSAFKIVVHNLYGPMSTNLLNKAHQLEDFYRNQRVRSRKFSDNEDNLRILFMNYLR</sequence>
<dbReference type="Proteomes" id="UP001152795">
    <property type="component" value="Unassembled WGS sequence"/>
</dbReference>
<evidence type="ECO:0000313" key="1">
    <source>
        <dbReference type="EMBL" id="CAB4021178.1"/>
    </source>
</evidence>
<proteinExistence type="predicted"/>
<protein>
    <submittedName>
        <fullName evidence="1">Uncharacterized protein</fullName>
    </submittedName>
</protein>
<accession>A0A6S7KL29</accession>
<organism evidence="1 2">
    <name type="scientific">Paramuricea clavata</name>
    <name type="common">Red gorgonian</name>
    <name type="synonym">Violescent sea-whip</name>
    <dbReference type="NCBI Taxonomy" id="317549"/>
    <lineage>
        <taxon>Eukaryota</taxon>
        <taxon>Metazoa</taxon>
        <taxon>Cnidaria</taxon>
        <taxon>Anthozoa</taxon>
        <taxon>Octocorallia</taxon>
        <taxon>Malacalcyonacea</taxon>
        <taxon>Plexauridae</taxon>
        <taxon>Paramuricea</taxon>
    </lineage>
</organism>
<dbReference type="EMBL" id="CACRXK020011305">
    <property type="protein sequence ID" value="CAB4021178.1"/>
    <property type="molecule type" value="Genomic_DNA"/>
</dbReference>
<keyword evidence="2" id="KW-1185">Reference proteome</keyword>
<evidence type="ECO:0000313" key="2">
    <source>
        <dbReference type="Proteomes" id="UP001152795"/>
    </source>
</evidence>
<dbReference type="AlphaFoldDB" id="A0A6S7KL29"/>
<name>A0A6S7KL29_PARCT</name>
<gene>
    <name evidence="1" type="ORF">PACLA_8A031906</name>
</gene>